<dbReference type="Gene3D" id="1.25.40.10">
    <property type="entry name" value="Tetratricopeptide repeat domain"/>
    <property type="match status" value="1"/>
</dbReference>
<dbReference type="PROSITE" id="PS51257">
    <property type="entry name" value="PROKAR_LIPOPROTEIN"/>
    <property type="match status" value="1"/>
</dbReference>
<comment type="caution">
    <text evidence="2">The sequence shown here is derived from an EMBL/GenBank/DDBJ whole genome shotgun (WGS) entry which is preliminary data.</text>
</comment>
<protein>
    <submittedName>
        <fullName evidence="2">Sel1 repeat family protein</fullName>
    </submittedName>
</protein>
<dbReference type="InterPro" id="IPR011990">
    <property type="entry name" value="TPR-like_helical_dom_sf"/>
</dbReference>
<proteinExistence type="predicted"/>
<dbReference type="Pfam" id="PF08238">
    <property type="entry name" value="Sel1"/>
    <property type="match status" value="4"/>
</dbReference>
<dbReference type="InterPro" id="IPR052945">
    <property type="entry name" value="Mitotic_Regulator"/>
</dbReference>
<sequence>MKKRLLRLACGTCSALLIAAAAGCTTTFAQGSVPADKRAETSPLARLESVLRKNAKMRLNLLFGDFVELYVHPLPFDEALAKSRELPLSAQQAREKLVAWLRSHPESDDESRRVHRRSYPTLERMDNILCYIVGDYYYFPGPRIHKLRSPLVGFFVDSQSGEVIAYPPRSYSGDSPYEFAGGYGEDAGRLFFDPNDAEGLFALGCCHEKGQGATPSAQKAAECWRRAAEQGDERARLRLAECYEQGKGVPQSYDDALRLYLELADKHDNADAQYRIGRLYAEGRGVPASPEQAVIWYRRAADCMLPHREACLALGECYEKGIGVTASREEAIAWYRIAARRSYSSREQRDVRRALRRLGVEK</sequence>
<dbReference type="InterPro" id="IPR006597">
    <property type="entry name" value="Sel1-like"/>
</dbReference>
<evidence type="ECO:0000313" key="2">
    <source>
        <dbReference type="EMBL" id="HIX19880.1"/>
    </source>
</evidence>
<dbReference type="PANTHER" id="PTHR43628">
    <property type="entry name" value="ACTIVATOR OF C KINASE PROTEIN 1-RELATED"/>
    <property type="match status" value="1"/>
</dbReference>
<keyword evidence="1" id="KW-0732">Signal</keyword>
<accession>A0A9D2AH01</accession>
<dbReference type="SUPFAM" id="SSF81901">
    <property type="entry name" value="HCP-like"/>
    <property type="match status" value="1"/>
</dbReference>
<dbReference type="SMART" id="SM00671">
    <property type="entry name" value="SEL1"/>
    <property type="match status" value="4"/>
</dbReference>
<evidence type="ECO:0000313" key="3">
    <source>
        <dbReference type="Proteomes" id="UP000823964"/>
    </source>
</evidence>
<reference evidence="2" key="2">
    <citation type="submission" date="2021-04" db="EMBL/GenBank/DDBJ databases">
        <authorList>
            <person name="Gilroy R."/>
        </authorList>
    </citation>
    <scope>NUCLEOTIDE SEQUENCE</scope>
    <source>
        <strain evidence="2">14975</strain>
    </source>
</reference>
<feature type="chain" id="PRO_5038898967" evidence="1">
    <location>
        <begin position="30"/>
        <end position="362"/>
    </location>
</feature>
<dbReference type="Proteomes" id="UP000823964">
    <property type="component" value="Unassembled WGS sequence"/>
</dbReference>
<dbReference type="EMBL" id="DXFQ01000081">
    <property type="protein sequence ID" value="HIX19880.1"/>
    <property type="molecule type" value="Genomic_DNA"/>
</dbReference>
<dbReference type="PANTHER" id="PTHR43628:SF1">
    <property type="entry name" value="CHITIN SYNTHASE REGULATORY FACTOR 2-RELATED"/>
    <property type="match status" value="1"/>
</dbReference>
<organism evidence="2 3">
    <name type="scientific">Candidatus Akkermansia intestinigallinarum</name>
    <dbReference type="NCBI Taxonomy" id="2838431"/>
    <lineage>
        <taxon>Bacteria</taxon>
        <taxon>Pseudomonadati</taxon>
        <taxon>Verrucomicrobiota</taxon>
        <taxon>Verrucomicrobiia</taxon>
        <taxon>Verrucomicrobiales</taxon>
        <taxon>Akkermansiaceae</taxon>
        <taxon>Akkermansia</taxon>
    </lineage>
</organism>
<dbReference type="AlphaFoldDB" id="A0A9D2AH01"/>
<reference evidence="2" key="1">
    <citation type="journal article" date="2021" name="PeerJ">
        <title>Extensive microbial diversity within the chicken gut microbiome revealed by metagenomics and culture.</title>
        <authorList>
            <person name="Gilroy R."/>
            <person name="Ravi A."/>
            <person name="Getino M."/>
            <person name="Pursley I."/>
            <person name="Horton D.L."/>
            <person name="Alikhan N.F."/>
            <person name="Baker D."/>
            <person name="Gharbi K."/>
            <person name="Hall N."/>
            <person name="Watson M."/>
            <person name="Adriaenssens E.M."/>
            <person name="Foster-Nyarko E."/>
            <person name="Jarju S."/>
            <person name="Secka A."/>
            <person name="Antonio M."/>
            <person name="Oren A."/>
            <person name="Chaudhuri R.R."/>
            <person name="La Ragione R."/>
            <person name="Hildebrand F."/>
            <person name="Pallen M.J."/>
        </authorList>
    </citation>
    <scope>NUCLEOTIDE SEQUENCE</scope>
    <source>
        <strain evidence="2">14975</strain>
    </source>
</reference>
<evidence type="ECO:0000256" key="1">
    <source>
        <dbReference type="SAM" id="SignalP"/>
    </source>
</evidence>
<gene>
    <name evidence="2" type="ORF">H9862_04660</name>
</gene>
<name>A0A9D2AH01_9BACT</name>
<feature type="signal peptide" evidence="1">
    <location>
        <begin position="1"/>
        <end position="29"/>
    </location>
</feature>